<evidence type="ECO:0000256" key="3">
    <source>
        <dbReference type="ARBA" id="ARBA00022490"/>
    </source>
</evidence>
<reference evidence="10" key="1">
    <citation type="submission" date="2010-11" db="EMBL/GenBank/DDBJ databases">
        <title>The complete genome of Mahella australiensis DSM 15567.</title>
        <authorList>
            <consortium name="US DOE Joint Genome Institute (JGI-PGF)"/>
            <person name="Lucas S."/>
            <person name="Copeland A."/>
            <person name="Lapidus A."/>
            <person name="Bruce D."/>
            <person name="Goodwin L."/>
            <person name="Pitluck S."/>
            <person name="Kyrpides N."/>
            <person name="Mavromatis K."/>
            <person name="Pagani I."/>
            <person name="Ivanova N."/>
            <person name="Teshima H."/>
            <person name="Brettin T."/>
            <person name="Detter J.C."/>
            <person name="Han C."/>
            <person name="Tapia R."/>
            <person name="Land M."/>
            <person name="Hauser L."/>
            <person name="Markowitz V."/>
            <person name="Cheng J.-F."/>
            <person name="Hugenholtz P."/>
            <person name="Woyke T."/>
            <person name="Wu D."/>
            <person name="Spring S."/>
            <person name="Pukall R."/>
            <person name="Steenblock K."/>
            <person name="Schneider S."/>
            <person name="Klenk H.-P."/>
            <person name="Eisen J.A."/>
        </authorList>
    </citation>
    <scope>NUCLEOTIDE SEQUENCE [LARGE SCALE GENOMIC DNA]</scope>
    <source>
        <strain evidence="10">DSM 15567 / CIP 107919 / 50-1 BON</strain>
    </source>
</reference>
<evidence type="ECO:0000256" key="7">
    <source>
        <dbReference type="ARBA" id="ARBA00023306"/>
    </source>
</evidence>
<dbReference type="NCBIfam" id="TIGR00180">
    <property type="entry name" value="parB_part"/>
    <property type="match status" value="1"/>
</dbReference>
<evidence type="ECO:0000256" key="5">
    <source>
        <dbReference type="ARBA" id="ARBA00023125"/>
    </source>
</evidence>
<dbReference type="CDD" id="cd16393">
    <property type="entry name" value="SPO0J_N"/>
    <property type="match status" value="1"/>
</dbReference>
<dbReference type="PROSITE" id="PS50943">
    <property type="entry name" value="HTH_CROC1"/>
    <property type="match status" value="1"/>
</dbReference>
<keyword evidence="10" id="KW-1185">Reference proteome</keyword>
<dbReference type="GO" id="GO:0007059">
    <property type="term" value="P:chromosome segregation"/>
    <property type="evidence" value="ECO:0007669"/>
    <property type="project" value="TreeGrafter"/>
</dbReference>
<evidence type="ECO:0000256" key="2">
    <source>
        <dbReference type="ARBA" id="ARBA00006295"/>
    </source>
</evidence>
<dbReference type="PANTHER" id="PTHR33375:SF8">
    <property type="entry name" value="NUCLEOID OCCLUSION PROTEIN"/>
    <property type="match status" value="1"/>
</dbReference>
<gene>
    <name evidence="9" type="ordered locus">Mahau_2950</name>
</gene>
<evidence type="ECO:0000256" key="1">
    <source>
        <dbReference type="ARBA" id="ARBA00004453"/>
    </source>
</evidence>
<evidence type="ECO:0000313" key="9">
    <source>
        <dbReference type="EMBL" id="AEE98070.1"/>
    </source>
</evidence>
<dbReference type="FunFam" id="3.90.1530.30:FF:000001">
    <property type="entry name" value="Chromosome partitioning protein ParB"/>
    <property type="match status" value="1"/>
</dbReference>
<dbReference type="InterPro" id="IPR050336">
    <property type="entry name" value="Chromosome_partition/occlusion"/>
</dbReference>
<dbReference type="InterPro" id="IPR004437">
    <property type="entry name" value="ParB/RepB/Spo0J"/>
</dbReference>
<organism evidence="9 10">
    <name type="scientific">Mahella australiensis (strain DSM 15567 / CIP 107919 / 50-1 BON)</name>
    <dbReference type="NCBI Taxonomy" id="697281"/>
    <lineage>
        <taxon>Bacteria</taxon>
        <taxon>Bacillati</taxon>
        <taxon>Bacillota</taxon>
        <taxon>Clostridia</taxon>
        <taxon>Thermoanaerobacterales</taxon>
        <taxon>Thermoanaerobacterales Family IV. Incertae Sedis</taxon>
        <taxon>Mahella</taxon>
    </lineage>
</organism>
<dbReference type="SMART" id="SM00470">
    <property type="entry name" value="ParB"/>
    <property type="match status" value="1"/>
</dbReference>
<dbReference type="SUPFAM" id="SSF109709">
    <property type="entry name" value="KorB DNA-binding domain-like"/>
    <property type="match status" value="1"/>
</dbReference>
<dbReference type="AlphaFoldDB" id="F4A0Z3"/>
<evidence type="ECO:0000256" key="6">
    <source>
        <dbReference type="ARBA" id="ARBA00023210"/>
    </source>
</evidence>
<keyword evidence="5" id="KW-0238">DNA-binding</keyword>
<sequence length="284" mass="32335">MLSLKGVIRDKPKGGDNAYDNSLILKIPIDAIRPNPYQPRKEFDMASLDELAQSIKQYGLLQPITVRRMGTSSYELIAGERRLRACKMINLTEIPAIVLDALEEDSAMLAMIENLQRENLNFIEEAEGYYSLLKDHNMTQEELAARIGKNQSTIANKLRLLKLPVEVKRMIVENNLTERHARALLRLPDPDLQIDALKQVIDKGLNVKKTEELVDRMVDKLCQPQPQNISLHKGRMIRAYKDIRLFINSLKQLIGSISDSGLNVTYDQQEKDDVVEITICIAKQ</sequence>
<dbReference type="InterPro" id="IPR001387">
    <property type="entry name" value="Cro/C1-type_HTH"/>
</dbReference>
<dbReference type="GO" id="GO:0000917">
    <property type="term" value="P:division septum assembly"/>
    <property type="evidence" value="ECO:0007669"/>
    <property type="project" value="UniProtKB-KW"/>
</dbReference>
<dbReference type="NCBIfam" id="TIGR04285">
    <property type="entry name" value="nucleoid_noc"/>
    <property type="match status" value="1"/>
</dbReference>
<dbReference type="GO" id="GO:0003677">
    <property type="term" value="F:DNA binding"/>
    <property type="evidence" value="ECO:0007669"/>
    <property type="project" value="UniProtKB-KW"/>
</dbReference>
<dbReference type="Proteomes" id="UP000008457">
    <property type="component" value="Chromosome"/>
</dbReference>
<dbReference type="InterPro" id="IPR041468">
    <property type="entry name" value="HTH_ParB/Spo0J"/>
</dbReference>
<keyword evidence="6" id="KW-0717">Septation</keyword>
<evidence type="ECO:0000313" key="10">
    <source>
        <dbReference type="Proteomes" id="UP000008457"/>
    </source>
</evidence>
<dbReference type="InterPro" id="IPR023705">
    <property type="entry name" value="Nucleoid_occlusion_protein"/>
</dbReference>
<evidence type="ECO:0000259" key="8">
    <source>
        <dbReference type="PROSITE" id="PS50943"/>
    </source>
</evidence>
<dbReference type="InterPro" id="IPR036086">
    <property type="entry name" value="ParB/Sulfiredoxin_sf"/>
</dbReference>
<dbReference type="HOGENOM" id="CLU_023853_0_1_9"/>
<dbReference type="SUPFAM" id="SSF110849">
    <property type="entry name" value="ParB/Sulfiredoxin"/>
    <property type="match status" value="1"/>
</dbReference>
<comment type="similarity">
    <text evidence="2">Belongs to the ParB family.</text>
</comment>
<proteinExistence type="inferred from homology"/>
<dbReference type="FunFam" id="1.10.10.2830:FF:000001">
    <property type="entry name" value="Chromosome partitioning protein ParB"/>
    <property type="match status" value="1"/>
</dbReference>
<dbReference type="Pfam" id="PF02195">
    <property type="entry name" value="ParB_N"/>
    <property type="match status" value="1"/>
</dbReference>
<feature type="domain" description="HTH cro/C1-type" evidence="8">
    <location>
        <begin position="132"/>
        <end position="156"/>
    </location>
</feature>
<dbReference type="InterPro" id="IPR003115">
    <property type="entry name" value="ParB_N"/>
</dbReference>
<name>F4A0Z3_MAHA5</name>
<evidence type="ECO:0000256" key="4">
    <source>
        <dbReference type="ARBA" id="ARBA00022618"/>
    </source>
</evidence>
<dbReference type="GO" id="GO:0009295">
    <property type="term" value="C:nucleoid"/>
    <property type="evidence" value="ECO:0007669"/>
    <property type="project" value="UniProtKB-SubCell"/>
</dbReference>
<dbReference type="Gene3D" id="1.10.10.2830">
    <property type="match status" value="1"/>
</dbReference>
<dbReference type="OrthoDB" id="9802051at2"/>
<dbReference type="RefSeq" id="WP_013782481.1">
    <property type="nucleotide sequence ID" value="NC_015520.1"/>
</dbReference>
<dbReference type="STRING" id="697281.Mahau_2950"/>
<dbReference type="EMBL" id="CP002360">
    <property type="protein sequence ID" value="AEE98070.1"/>
    <property type="molecule type" value="Genomic_DNA"/>
</dbReference>
<comment type="subcellular location">
    <subcellularLocation>
        <location evidence="1">Cytoplasm</location>
        <location evidence="1">Nucleoid</location>
    </subcellularLocation>
</comment>
<keyword evidence="7" id="KW-0131">Cell cycle</keyword>
<dbReference type="Gene3D" id="3.90.1530.30">
    <property type="match status" value="1"/>
</dbReference>
<protein>
    <submittedName>
        <fullName evidence="9">ParB-like partition protein</fullName>
    </submittedName>
</protein>
<keyword evidence="3" id="KW-0963">Cytoplasm</keyword>
<dbReference type="GO" id="GO:0005694">
    <property type="term" value="C:chromosome"/>
    <property type="evidence" value="ECO:0007669"/>
    <property type="project" value="TreeGrafter"/>
</dbReference>
<dbReference type="GO" id="GO:0045881">
    <property type="term" value="P:positive regulation of sporulation resulting in formation of a cellular spore"/>
    <property type="evidence" value="ECO:0007669"/>
    <property type="project" value="TreeGrafter"/>
</dbReference>
<accession>F4A0Z3</accession>
<dbReference type="KEGG" id="mas:Mahau_2950"/>
<reference evidence="9 10" key="2">
    <citation type="journal article" date="2011" name="Stand. Genomic Sci.">
        <title>Complete genome sequence of Mahella australiensis type strain (50-1 BON).</title>
        <authorList>
            <person name="Sikorski J."/>
            <person name="Teshima H."/>
            <person name="Nolan M."/>
            <person name="Lucas S."/>
            <person name="Hammon N."/>
            <person name="Deshpande S."/>
            <person name="Cheng J.F."/>
            <person name="Pitluck S."/>
            <person name="Liolios K."/>
            <person name="Pagani I."/>
            <person name="Ivanova N."/>
            <person name="Huntemann M."/>
            <person name="Mavromatis K."/>
            <person name="Ovchinikova G."/>
            <person name="Pati A."/>
            <person name="Tapia R."/>
            <person name="Han C."/>
            <person name="Goodwin L."/>
            <person name="Chen A."/>
            <person name="Palaniappan K."/>
            <person name="Land M."/>
            <person name="Hauser L."/>
            <person name="Ngatchou-Djao O.D."/>
            <person name="Rohde M."/>
            <person name="Pukall R."/>
            <person name="Spring S."/>
            <person name="Abt B."/>
            <person name="Goker M."/>
            <person name="Detter J.C."/>
            <person name="Woyke T."/>
            <person name="Bristow J."/>
            <person name="Markowitz V."/>
            <person name="Hugenholtz P."/>
            <person name="Eisen J.A."/>
            <person name="Kyrpides N.C."/>
            <person name="Klenk H.P."/>
            <person name="Lapidus A."/>
        </authorList>
    </citation>
    <scope>NUCLEOTIDE SEQUENCE [LARGE SCALE GENOMIC DNA]</scope>
    <source>
        <strain evidence="10">DSM 15567 / CIP 107919 / 50-1 BON</strain>
    </source>
</reference>
<dbReference type="eggNOG" id="COG1475">
    <property type="taxonomic scope" value="Bacteria"/>
</dbReference>
<keyword evidence="4" id="KW-0132">Cell division</keyword>
<dbReference type="Pfam" id="PF17762">
    <property type="entry name" value="HTH_ParB"/>
    <property type="match status" value="1"/>
</dbReference>
<dbReference type="PANTHER" id="PTHR33375">
    <property type="entry name" value="CHROMOSOME-PARTITIONING PROTEIN PARB-RELATED"/>
    <property type="match status" value="1"/>
</dbReference>